<reference evidence="3 4" key="1">
    <citation type="submission" date="2014-02" db="EMBL/GenBank/DDBJ databases">
        <title>Draft Genome of Hylemonella gracilis isolated from the Niagara River.</title>
        <authorList>
            <person name="Pawlowski D.R."/>
            <person name="Koudelka G.B."/>
        </authorList>
    </citation>
    <scope>NUCLEOTIDE SEQUENCE [LARGE SCALE GENOMIC DNA]</scope>
    <source>
        <strain evidence="3 4">Niagara R</strain>
    </source>
</reference>
<keyword evidence="3" id="KW-0378">Hydrolase</keyword>
<evidence type="ECO:0000256" key="1">
    <source>
        <dbReference type="ARBA" id="ARBA00023239"/>
    </source>
</evidence>
<dbReference type="SUPFAM" id="SSF51556">
    <property type="entry name" value="Metallo-dependent hydrolases"/>
    <property type="match status" value="1"/>
</dbReference>
<dbReference type="STRING" id="1458275.AZ34_09465"/>
<evidence type="ECO:0000259" key="2">
    <source>
        <dbReference type="Pfam" id="PF04909"/>
    </source>
</evidence>
<dbReference type="InterPro" id="IPR006680">
    <property type="entry name" value="Amidohydro-rel"/>
</dbReference>
<dbReference type="OrthoDB" id="8673173at2"/>
<dbReference type="RefSeq" id="WP_035607388.1">
    <property type="nucleotide sequence ID" value="NZ_JEMG01000001.1"/>
</dbReference>
<sequence>MSQQAWRRIATEEAWATPELVQRYRKIIETKSLDDPGFFSLWGFFGTSEAPRAKDLRDRIQDMQARRLADMDAAGVDVQLLLLTAPGVQVFPPDEAAALAVSTNDQLAETIRKHPDRYAGLAAVAPHAPQKAARELERAVTKLDLKGAVVNSHTMGTYLDDEQYWDVFAAAEALDVPFYIHPNTPPPQMIQPFLPRCMDAAIYGFQAETGLHALRLIISGVFDRFPKLKIVLGHLGEGLPFWLYRIDFMHAGIVRANRHPGVKPLKKKPSDYLRENFWYTTSGMAWEPAISFVQQQMGMDRVMYAMDYPYQYELGEVAAMDALPLTPEHKKMFYESNAVHLFRL</sequence>
<dbReference type="Proteomes" id="UP000023268">
    <property type="component" value="Unassembled WGS sequence"/>
</dbReference>
<comment type="caution">
    <text evidence="3">The sequence shown here is derived from an EMBL/GenBank/DDBJ whole genome shotgun (WGS) entry which is preliminary data.</text>
</comment>
<dbReference type="AlphaFoldDB" id="A0A016XJ85"/>
<evidence type="ECO:0000313" key="4">
    <source>
        <dbReference type="Proteomes" id="UP000023268"/>
    </source>
</evidence>
<dbReference type="EMBL" id="JEMG01000001">
    <property type="protein sequence ID" value="EYC51288.1"/>
    <property type="molecule type" value="Genomic_DNA"/>
</dbReference>
<dbReference type="Gene3D" id="3.20.20.140">
    <property type="entry name" value="Metal-dependent hydrolases"/>
    <property type="match status" value="1"/>
</dbReference>
<keyword evidence="1" id="KW-0456">Lyase</keyword>
<dbReference type="Pfam" id="PF04909">
    <property type="entry name" value="Amidohydro_2"/>
    <property type="match status" value="1"/>
</dbReference>
<protein>
    <submittedName>
        <fullName evidence="3">Amidohydrolase</fullName>
    </submittedName>
</protein>
<accession>A0A016XJ85</accession>
<dbReference type="InterPro" id="IPR032466">
    <property type="entry name" value="Metal_Hydrolase"/>
</dbReference>
<dbReference type="PANTHER" id="PTHR21240:SF30">
    <property type="entry name" value="AMIDOHYDROLASE-RELATED DOMAIN-CONTAINING PROTEIN-RELATED"/>
    <property type="match status" value="1"/>
</dbReference>
<dbReference type="GO" id="GO:0016831">
    <property type="term" value="F:carboxy-lyase activity"/>
    <property type="evidence" value="ECO:0007669"/>
    <property type="project" value="InterPro"/>
</dbReference>
<dbReference type="eggNOG" id="COG2159">
    <property type="taxonomic scope" value="Bacteria"/>
</dbReference>
<feature type="domain" description="Amidohydrolase-related" evidence="2">
    <location>
        <begin position="57"/>
        <end position="344"/>
    </location>
</feature>
<dbReference type="GO" id="GO:0005829">
    <property type="term" value="C:cytosol"/>
    <property type="evidence" value="ECO:0007669"/>
    <property type="project" value="TreeGrafter"/>
</dbReference>
<evidence type="ECO:0000313" key="3">
    <source>
        <dbReference type="EMBL" id="EYC51288.1"/>
    </source>
</evidence>
<name>A0A016XJ85_9BURK</name>
<dbReference type="PANTHER" id="PTHR21240">
    <property type="entry name" value="2-AMINO-3-CARBOXYLMUCONATE-6-SEMIALDEHYDE DECARBOXYLASE"/>
    <property type="match status" value="1"/>
</dbReference>
<gene>
    <name evidence="3" type="ORF">AZ34_09465</name>
</gene>
<dbReference type="GO" id="GO:0019748">
    <property type="term" value="P:secondary metabolic process"/>
    <property type="evidence" value="ECO:0007669"/>
    <property type="project" value="TreeGrafter"/>
</dbReference>
<organism evidence="3 4">
    <name type="scientific">Hylemonella gracilis str. Niagara R</name>
    <dbReference type="NCBI Taxonomy" id="1458275"/>
    <lineage>
        <taxon>Bacteria</taxon>
        <taxon>Pseudomonadati</taxon>
        <taxon>Pseudomonadota</taxon>
        <taxon>Betaproteobacteria</taxon>
        <taxon>Burkholderiales</taxon>
        <taxon>Comamonadaceae</taxon>
        <taxon>Hylemonella</taxon>
    </lineage>
</organism>
<dbReference type="GO" id="GO:0016787">
    <property type="term" value="F:hydrolase activity"/>
    <property type="evidence" value="ECO:0007669"/>
    <property type="project" value="UniProtKB-KW"/>
</dbReference>
<dbReference type="InterPro" id="IPR032465">
    <property type="entry name" value="ACMSD"/>
</dbReference>
<proteinExistence type="predicted"/>